<dbReference type="Pfam" id="PF03321">
    <property type="entry name" value="GH3"/>
    <property type="match status" value="1"/>
</dbReference>
<evidence type="ECO:0000256" key="1">
    <source>
        <dbReference type="ARBA" id="ARBA00008068"/>
    </source>
</evidence>
<feature type="domain" description="GH3 middle" evidence="2">
    <location>
        <begin position="372"/>
        <end position="443"/>
    </location>
</feature>
<dbReference type="PANTHER" id="PTHR31901">
    <property type="entry name" value="GH3 DOMAIN-CONTAINING PROTEIN"/>
    <property type="match status" value="1"/>
</dbReference>
<keyword evidence="5" id="KW-1185">Reference proteome</keyword>
<evidence type="ECO:0000313" key="4">
    <source>
        <dbReference type="EMBL" id="KAH7434159.1"/>
    </source>
</evidence>
<accession>A0A8T2UPJ4</accession>
<dbReference type="InterPro" id="IPR004993">
    <property type="entry name" value="GH3"/>
</dbReference>
<dbReference type="PANTHER" id="PTHR31901:SF9">
    <property type="entry name" value="GH3 DOMAIN-CONTAINING PROTEIN"/>
    <property type="match status" value="1"/>
</dbReference>
<dbReference type="OrthoDB" id="10004661at2759"/>
<dbReference type="EMBL" id="CM035411">
    <property type="protein sequence ID" value="KAH7434159.1"/>
    <property type="molecule type" value="Genomic_DNA"/>
</dbReference>
<dbReference type="GO" id="GO:0005737">
    <property type="term" value="C:cytoplasm"/>
    <property type="evidence" value="ECO:0007669"/>
    <property type="project" value="TreeGrafter"/>
</dbReference>
<feature type="domain" description="GH3 C-terminal" evidence="3">
    <location>
        <begin position="461"/>
        <end position="585"/>
    </location>
</feature>
<evidence type="ECO:0000259" key="3">
    <source>
        <dbReference type="Pfam" id="PF23572"/>
    </source>
</evidence>
<protein>
    <submittedName>
        <fullName evidence="4">Uncharacterized protein</fullName>
    </submittedName>
</protein>
<evidence type="ECO:0000259" key="2">
    <source>
        <dbReference type="Pfam" id="PF23571"/>
    </source>
</evidence>
<gene>
    <name evidence="4" type="ORF">KP509_06G003400</name>
</gene>
<dbReference type="Pfam" id="PF23572">
    <property type="entry name" value="GH3_C"/>
    <property type="match status" value="1"/>
</dbReference>
<dbReference type="InterPro" id="IPR055377">
    <property type="entry name" value="GH3_M"/>
</dbReference>
<comment type="caution">
    <text evidence="4">The sequence shown here is derived from an EMBL/GenBank/DDBJ whole genome shotgun (WGS) entry which is preliminary data.</text>
</comment>
<name>A0A8T2UPJ4_CERRI</name>
<sequence>MAAPSDRGGDGRQTSSIAIPSTDSAILQFIEDVTRDAAILQKELLFEILRRNHATEYLAALGLDGSSDDYELFKRVAPPVTYEDIQPFIKRIANGDKSPILCSQPITRFLTSSGTSRGERKLIPTTAEELDRKRNYHRLVTPVMRQYVDGLEKGKHVRFLFVRSESRTPAGLSAMPALTTMFRSPQFRRMAKTSEYSLTSPVEAIVCDDVFQSMYCQLLCSLINRNKVFSVGAAFPSIILRVIRFLEEKWPQFLHDIREKKLRGYMVTDVALRDATEEILAANSEEGGEGQAELLEKAYESCQKNGGKDLIKRLWPCAKYVEVIVTGTMVQYVPMLQFYAGGLPLVSTIYGCSECYCALNLRPLSSPSSISYTFIPTMAYFEFLPIHSEPSSASLVDLVNVEVGKEYEVVVTTDTGLYRYRIGDVLRVTGFHNSSPEFQIVGRTNVLISIDTDKTDEETLLRAVQIAISKKLDGTGFRLVDFTSMADLSTIPGHYVLFWELTSFSNIGQSRSSCTPEASVMEECCLEMEESLDTVYRQGRVCEKCIGPLEIRIVSPGTFDALMDCCYAAGSSMDQYKTPRCVNSEALIHLLNSRVSHSFFSPKCPVWSP</sequence>
<dbReference type="GO" id="GO:0016881">
    <property type="term" value="F:acid-amino acid ligase activity"/>
    <property type="evidence" value="ECO:0007669"/>
    <property type="project" value="TreeGrafter"/>
</dbReference>
<evidence type="ECO:0000313" key="5">
    <source>
        <dbReference type="Proteomes" id="UP000825935"/>
    </source>
</evidence>
<dbReference type="AlphaFoldDB" id="A0A8T2UPJ4"/>
<reference evidence="4" key="1">
    <citation type="submission" date="2021-08" db="EMBL/GenBank/DDBJ databases">
        <title>WGS assembly of Ceratopteris richardii.</title>
        <authorList>
            <person name="Marchant D.B."/>
            <person name="Chen G."/>
            <person name="Jenkins J."/>
            <person name="Shu S."/>
            <person name="Leebens-Mack J."/>
            <person name="Grimwood J."/>
            <person name="Schmutz J."/>
            <person name="Soltis P."/>
            <person name="Soltis D."/>
            <person name="Chen Z.-H."/>
        </authorList>
    </citation>
    <scope>NUCLEOTIDE SEQUENCE</scope>
    <source>
        <strain evidence="4">Whitten #5841</strain>
        <tissue evidence="4">Leaf</tissue>
    </source>
</reference>
<organism evidence="4 5">
    <name type="scientific">Ceratopteris richardii</name>
    <name type="common">Triangle waterfern</name>
    <dbReference type="NCBI Taxonomy" id="49495"/>
    <lineage>
        <taxon>Eukaryota</taxon>
        <taxon>Viridiplantae</taxon>
        <taxon>Streptophyta</taxon>
        <taxon>Embryophyta</taxon>
        <taxon>Tracheophyta</taxon>
        <taxon>Polypodiopsida</taxon>
        <taxon>Polypodiidae</taxon>
        <taxon>Polypodiales</taxon>
        <taxon>Pteridineae</taxon>
        <taxon>Pteridaceae</taxon>
        <taxon>Parkerioideae</taxon>
        <taxon>Ceratopteris</taxon>
    </lineage>
</organism>
<dbReference type="Proteomes" id="UP000825935">
    <property type="component" value="Chromosome 6"/>
</dbReference>
<proteinExistence type="inferred from homology"/>
<dbReference type="InterPro" id="IPR055378">
    <property type="entry name" value="GH3_C"/>
</dbReference>
<comment type="similarity">
    <text evidence="1">Belongs to the IAA-amido conjugating enzyme family.</text>
</comment>
<dbReference type="Pfam" id="PF23571">
    <property type="entry name" value="GH3_M"/>
    <property type="match status" value="1"/>
</dbReference>